<keyword evidence="2" id="KW-1185">Reference proteome</keyword>
<accession>A0A9W8W291</accession>
<evidence type="ECO:0000313" key="2">
    <source>
        <dbReference type="Proteomes" id="UP001140502"/>
    </source>
</evidence>
<dbReference type="EMBL" id="JAPEUR010000624">
    <property type="protein sequence ID" value="KAJ4307819.1"/>
    <property type="molecule type" value="Genomic_DNA"/>
</dbReference>
<proteinExistence type="predicted"/>
<gene>
    <name evidence="1" type="ORF">N0V84_012473</name>
</gene>
<organism evidence="1 2">
    <name type="scientific">Fusarium piperis</name>
    <dbReference type="NCBI Taxonomy" id="1435070"/>
    <lineage>
        <taxon>Eukaryota</taxon>
        <taxon>Fungi</taxon>
        <taxon>Dikarya</taxon>
        <taxon>Ascomycota</taxon>
        <taxon>Pezizomycotina</taxon>
        <taxon>Sordariomycetes</taxon>
        <taxon>Hypocreomycetidae</taxon>
        <taxon>Hypocreales</taxon>
        <taxon>Nectriaceae</taxon>
        <taxon>Fusarium</taxon>
        <taxon>Fusarium solani species complex</taxon>
    </lineage>
</organism>
<name>A0A9W8W291_9HYPO</name>
<protein>
    <submittedName>
        <fullName evidence="1">Uncharacterized protein</fullName>
    </submittedName>
</protein>
<comment type="caution">
    <text evidence="1">The sequence shown here is derived from an EMBL/GenBank/DDBJ whole genome shotgun (WGS) entry which is preliminary data.</text>
</comment>
<evidence type="ECO:0000313" key="1">
    <source>
        <dbReference type="EMBL" id="KAJ4307819.1"/>
    </source>
</evidence>
<dbReference type="Proteomes" id="UP001140502">
    <property type="component" value="Unassembled WGS sequence"/>
</dbReference>
<reference evidence="1" key="1">
    <citation type="submission" date="2022-10" db="EMBL/GenBank/DDBJ databases">
        <title>Tapping the CABI collections for fungal endophytes: first genome assemblies for Collariella, Neodidymelliopsis, Ascochyta clinopodiicola, Didymella pomorum, Didymosphaeria variabile, Neocosmospora piperis and Neocucurbitaria cava.</title>
        <authorList>
            <person name="Hill R."/>
        </authorList>
    </citation>
    <scope>NUCLEOTIDE SEQUENCE</scope>
    <source>
        <strain evidence="1">IMI 366586</strain>
    </source>
</reference>
<dbReference type="AlphaFoldDB" id="A0A9W8W291"/>
<sequence>MAGTQEVSLQAGGGMAVGSLGVPMWVSHVQDVQSLVVHDVSGSGANLKRLDTNARMVPEGDKAPTSVPEIIIISRFINPHHGVEVPAFTLLDTPTPRQKPYAIAHSIQ</sequence>